<evidence type="ECO:0000313" key="2">
    <source>
        <dbReference type="Proteomes" id="UP000232063"/>
    </source>
</evidence>
<reference evidence="1 2" key="1">
    <citation type="submission" date="2017-11" db="EMBL/GenBank/DDBJ databases">
        <title>Genome sequence of Entomoplasma luminosum PIMN-1 (ATCC 49195).</title>
        <authorList>
            <person name="Lo W.-S."/>
            <person name="Gasparich G.E."/>
            <person name="Kuo C.-H."/>
        </authorList>
    </citation>
    <scope>NUCLEOTIDE SEQUENCE [LARGE SCALE GENOMIC DNA]</scope>
    <source>
        <strain evidence="1 2">PIMN-1</strain>
    </source>
</reference>
<proteinExistence type="predicted"/>
<name>A0A2K8NU02_9MOLU</name>
<accession>A0A2K8NU02</accession>
<sequence length="42" mass="4603">MKKAVVIFIIFIGLLAGALAFSLKNKSEHQNQVTTIKNTAKD</sequence>
<dbReference type="RefSeq" id="WP_275667561.1">
    <property type="nucleotide sequence ID" value="NZ_CP024963.1"/>
</dbReference>
<protein>
    <submittedName>
        <fullName evidence="1">Uncharacterized protein</fullName>
    </submittedName>
</protein>
<gene>
    <name evidence="1" type="ORF">ELUMI_v1c05980</name>
</gene>
<keyword evidence="2" id="KW-1185">Reference proteome</keyword>
<organism evidence="1 2">
    <name type="scientific">Williamsoniiplasma luminosum</name>
    <dbReference type="NCBI Taxonomy" id="214888"/>
    <lineage>
        <taxon>Bacteria</taxon>
        <taxon>Bacillati</taxon>
        <taxon>Mycoplasmatota</taxon>
        <taxon>Mollicutes</taxon>
        <taxon>Entomoplasmatales</taxon>
        <taxon>Williamsoniiplasma</taxon>
    </lineage>
</organism>
<evidence type="ECO:0000313" key="1">
    <source>
        <dbReference type="EMBL" id="ATZ17320.1"/>
    </source>
</evidence>
<dbReference type="Proteomes" id="UP000232063">
    <property type="component" value="Chromosome"/>
</dbReference>
<dbReference type="KEGG" id="elj:ELUMI_v1c05980"/>
<dbReference type="AlphaFoldDB" id="A0A2K8NU02"/>
<dbReference type="EMBL" id="CP024963">
    <property type="protein sequence ID" value="ATZ17320.1"/>
    <property type="molecule type" value="Genomic_DNA"/>
</dbReference>